<dbReference type="InterPro" id="IPR031656">
    <property type="entry name" value="DAO_C"/>
</dbReference>
<keyword evidence="14" id="KW-0812">Transmembrane</keyword>
<organism evidence="17 18">
    <name type="scientific">Aspergillus terreus (strain NIH 2624 / FGSC A1156)</name>
    <dbReference type="NCBI Taxonomy" id="341663"/>
    <lineage>
        <taxon>Eukaryota</taxon>
        <taxon>Fungi</taxon>
        <taxon>Dikarya</taxon>
        <taxon>Ascomycota</taxon>
        <taxon>Pezizomycotina</taxon>
        <taxon>Eurotiomycetes</taxon>
        <taxon>Eurotiomycetidae</taxon>
        <taxon>Eurotiales</taxon>
        <taxon>Aspergillaceae</taxon>
        <taxon>Aspergillus</taxon>
        <taxon>Aspergillus subgen. Circumdati</taxon>
    </lineage>
</organism>
<dbReference type="Gene3D" id="3.50.50.60">
    <property type="entry name" value="FAD/NAD(P)-binding domain"/>
    <property type="match status" value="1"/>
</dbReference>
<feature type="compositionally biased region" description="Polar residues" evidence="13">
    <location>
        <begin position="696"/>
        <end position="710"/>
    </location>
</feature>
<dbReference type="HOGENOM" id="CLU_015740_4_1_1"/>
<evidence type="ECO:0000259" key="15">
    <source>
        <dbReference type="Pfam" id="PF01266"/>
    </source>
</evidence>
<dbReference type="InterPro" id="IPR038299">
    <property type="entry name" value="DAO_C_sf"/>
</dbReference>
<dbReference type="EMBL" id="CH476606">
    <property type="protein sequence ID" value="EAU30632.1"/>
    <property type="molecule type" value="Genomic_DNA"/>
</dbReference>
<keyword evidence="11" id="KW-0560">Oxidoreductase</keyword>
<protein>
    <recommendedName>
        <fullName evidence="4">glycerol-3-phosphate dehydrogenase</fullName>
        <ecNumber evidence="4">1.1.5.3</ecNumber>
    </recommendedName>
</protein>
<dbReference type="EC" id="1.1.5.3" evidence="4"/>
<feature type="domain" description="Alpha-glycerophosphate oxidase C-terminal" evidence="16">
    <location>
        <begin position="501"/>
        <end position="628"/>
    </location>
</feature>
<dbReference type="STRING" id="341663.Q0CCT4"/>
<feature type="region of interest" description="Disordered" evidence="13">
    <location>
        <begin position="682"/>
        <end position="710"/>
    </location>
</feature>
<dbReference type="Gene3D" id="3.30.9.10">
    <property type="entry name" value="D-Amino Acid Oxidase, subunit A, domain 2"/>
    <property type="match status" value="1"/>
</dbReference>
<evidence type="ECO:0000256" key="2">
    <source>
        <dbReference type="ARBA" id="ARBA00004173"/>
    </source>
</evidence>
<evidence type="ECO:0000313" key="17">
    <source>
        <dbReference type="EMBL" id="EAU30632.1"/>
    </source>
</evidence>
<dbReference type="GO" id="GO:0046872">
    <property type="term" value="F:metal ion binding"/>
    <property type="evidence" value="ECO:0007669"/>
    <property type="project" value="UniProtKB-KW"/>
</dbReference>
<evidence type="ECO:0000256" key="7">
    <source>
        <dbReference type="ARBA" id="ARBA00022737"/>
    </source>
</evidence>
<dbReference type="GeneID" id="4323558"/>
<evidence type="ECO:0000256" key="9">
    <source>
        <dbReference type="ARBA" id="ARBA00022837"/>
    </source>
</evidence>
<dbReference type="OrthoDB" id="264015at2759"/>
<dbReference type="InterPro" id="IPR000447">
    <property type="entry name" value="G3P_DH_FAD-dep"/>
</dbReference>
<name>Q0CCT4_ASPTN</name>
<dbReference type="PANTHER" id="PTHR11985:SF15">
    <property type="entry name" value="GLYCEROL-3-PHOSPHATE DEHYDROGENASE, MITOCHONDRIAL"/>
    <property type="match status" value="1"/>
</dbReference>
<evidence type="ECO:0000259" key="16">
    <source>
        <dbReference type="Pfam" id="PF16901"/>
    </source>
</evidence>
<feature type="transmembrane region" description="Helical" evidence="14">
    <location>
        <begin position="12"/>
        <end position="31"/>
    </location>
</feature>
<comment type="subcellular location">
    <subcellularLocation>
        <location evidence="2">Mitochondrion</location>
    </subcellularLocation>
</comment>
<accession>Q0CCT4</accession>
<dbReference type="FunFam" id="3.30.9.10:FF:000001">
    <property type="entry name" value="Glycerol-3-phosphate dehydrogenase"/>
    <property type="match status" value="1"/>
</dbReference>
<dbReference type="RefSeq" id="XP_001217086.1">
    <property type="nucleotide sequence ID" value="XM_001217085.1"/>
</dbReference>
<dbReference type="Proteomes" id="UP000007963">
    <property type="component" value="Unassembled WGS sequence"/>
</dbReference>
<comment type="cofactor">
    <cofactor evidence="1">
        <name>FAD</name>
        <dbReference type="ChEBI" id="CHEBI:57692"/>
    </cofactor>
</comment>
<dbReference type="InterPro" id="IPR006076">
    <property type="entry name" value="FAD-dep_OxRdtase"/>
</dbReference>
<keyword evidence="10" id="KW-0809">Transit peptide</keyword>
<evidence type="ECO:0000256" key="10">
    <source>
        <dbReference type="ARBA" id="ARBA00022946"/>
    </source>
</evidence>
<evidence type="ECO:0000256" key="6">
    <source>
        <dbReference type="ARBA" id="ARBA00022723"/>
    </source>
</evidence>
<evidence type="ECO:0000256" key="3">
    <source>
        <dbReference type="ARBA" id="ARBA00007330"/>
    </source>
</evidence>
<reference evidence="18" key="1">
    <citation type="submission" date="2005-09" db="EMBL/GenBank/DDBJ databases">
        <title>Annotation of the Aspergillus terreus NIH2624 genome.</title>
        <authorList>
            <person name="Birren B.W."/>
            <person name="Lander E.S."/>
            <person name="Galagan J.E."/>
            <person name="Nusbaum C."/>
            <person name="Devon K."/>
            <person name="Henn M."/>
            <person name="Ma L.-J."/>
            <person name="Jaffe D.B."/>
            <person name="Butler J."/>
            <person name="Alvarez P."/>
            <person name="Gnerre S."/>
            <person name="Grabherr M."/>
            <person name="Kleber M."/>
            <person name="Mauceli E.W."/>
            <person name="Brockman W."/>
            <person name="Rounsley S."/>
            <person name="Young S.K."/>
            <person name="LaButti K."/>
            <person name="Pushparaj V."/>
            <person name="DeCaprio D."/>
            <person name="Crawford M."/>
            <person name="Koehrsen M."/>
            <person name="Engels R."/>
            <person name="Montgomery P."/>
            <person name="Pearson M."/>
            <person name="Howarth C."/>
            <person name="Larson L."/>
            <person name="Luoma S."/>
            <person name="White J."/>
            <person name="Alvarado L."/>
            <person name="Kodira C.D."/>
            <person name="Zeng Q."/>
            <person name="Oleary S."/>
            <person name="Yandava C."/>
            <person name="Denning D.W."/>
            <person name="Nierman W.C."/>
            <person name="Milne T."/>
            <person name="Madden K."/>
        </authorList>
    </citation>
    <scope>NUCLEOTIDE SEQUENCE [LARGE SCALE GENOMIC DNA]</scope>
    <source>
        <strain evidence="18">NIH 2624 / FGSC A1156</strain>
    </source>
</reference>
<dbReference type="SUPFAM" id="SSF54373">
    <property type="entry name" value="FAD-linked reductases, C-terminal domain"/>
    <property type="match status" value="1"/>
</dbReference>
<keyword evidence="6" id="KW-0479">Metal-binding</keyword>
<dbReference type="OMA" id="PHIVKPM"/>
<dbReference type="PROSITE" id="PS00978">
    <property type="entry name" value="FAD_G3PDH_2"/>
    <property type="match status" value="1"/>
</dbReference>
<feature type="domain" description="FAD dependent oxidoreductase" evidence="15">
    <location>
        <begin position="84"/>
        <end position="455"/>
    </location>
</feature>
<evidence type="ECO:0000256" key="8">
    <source>
        <dbReference type="ARBA" id="ARBA00022827"/>
    </source>
</evidence>
<keyword evidence="12" id="KW-0496">Mitochondrion</keyword>
<gene>
    <name evidence="17" type="ORF">ATEG_08500</name>
</gene>
<dbReference type="InterPro" id="IPR036188">
    <property type="entry name" value="FAD/NAD-bd_sf"/>
</dbReference>
<dbReference type="Gene3D" id="1.10.8.870">
    <property type="entry name" value="Alpha-glycerophosphate oxidase, cap domain"/>
    <property type="match status" value="1"/>
</dbReference>
<dbReference type="VEuPathDB" id="FungiDB:ATEG_08500"/>
<keyword evidence="7" id="KW-0677">Repeat</keyword>
<sequence length="710" mass="77740">MASRHSRKLLRPLLYTSAAAAAGAGVLYISYRPRNIPGSEAPAVPPPGYHEGKLVPPSFPSIKSRLQQIQDLKRSAEEKSEEYDLVVIGAGATGSGIALDAATRGLKVAVIERDDFSAGTSSKSTKLVHGGVRYLEKAVWELDYNQYKLVKEALRERKYFLNTAPHLSSWLPIMVPVQKWWQAPYFWVGTKFYDYLAGSEGIETSYFLPKSKAIDAFPMLRKDNLFGAMVYYDGAHNDSRMNVSLAMTAALYGGTVVNHMQVTGLTKDASGKLNGAVVKDLIPGRNGQEAEEFTIKAKGIINATGPFTDSIRKMDEPDTKEIVAPSAGVHVILPGYYSPSNMGLIDPSTSDGRVIFFLPWQGNTIAGTTDQPTDITPQPLPSEQDINWILSEIRGYLAPDINVERSDVLAAWSGIRPLVRDPKVKSSEALVRNHLITVSPSGLLTCAGGKWTTYRQMAEEAVDEAVNVFGLKPRAVSNVPDISGVGGSGLVADGAVLDGSCQTHQVRLIGAHGYSKTLFINLIQHFGLETDVAQHLTQSYGDRAWQVAALSSPTTMRFPVRGQRISPLYPFIDGEVRYAVRHEYAQTAVDVIARRTRLAFLNAEAALEALPNIIDLMGEELKWDANRKEVEWKDSVKFLSSMGLPKNLLEMSREAVEAGKVKETHIAQRKLASRIEADPPADVLESDIRVEAKTPIESTQPLNPESPANK</sequence>
<dbReference type="SUPFAM" id="SSF51905">
    <property type="entry name" value="FAD/NAD(P)-binding domain"/>
    <property type="match status" value="1"/>
</dbReference>
<keyword evidence="8" id="KW-0274">FAD</keyword>
<keyword evidence="9" id="KW-0106">Calcium</keyword>
<evidence type="ECO:0000256" key="5">
    <source>
        <dbReference type="ARBA" id="ARBA00022630"/>
    </source>
</evidence>
<dbReference type="FunFam" id="1.10.8.870:FF:000001">
    <property type="entry name" value="Glycerol-3-phosphate dehydrogenase"/>
    <property type="match status" value="1"/>
</dbReference>
<evidence type="ECO:0000256" key="13">
    <source>
        <dbReference type="SAM" id="MobiDB-lite"/>
    </source>
</evidence>
<dbReference type="GO" id="GO:0004368">
    <property type="term" value="F:glycerol-3-phosphate dehydrogenase (quinone) activity"/>
    <property type="evidence" value="ECO:0007669"/>
    <property type="project" value="UniProtKB-EC"/>
</dbReference>
<dbReference type="GO" id="GO:0005739">
    <property type="term" value="C:mitochondrion"/>
    <property type="evidence" value="ECO:0007669"/>
    <property type="project" value="UniProtKB-SubCell"/>
</dbReference>
<dbReference type="PRINTS" id="PR01001">
    <property type="entry name" value="FADG3PDH"/>
</dbReference>
<keyword evidence="5" id="KW-0285">Flavoprotein</keyword>
<evidence type="ECO:0000313" key="18">
    <source>
        <dbReference type="Proteomes" id="UP000007963"/>
    </source>
</evidence>
<evidence type="ECO:0000256" key="12">
    <source>
        <dbReference type="ARBA" id="ARBA00023128"/>
    </source>
</evidence>
<keyword evidence="14" id="KW-0472">Membrane</keyword>
<keyword evidence="14" id="KW-1133">Transmembrane helix</keyword>
<dbReference type="Pfam" id="PF01266">
    <property type="entry name" value="DAO"/>
    <property type="match status" value="1"/>
</dbReference>
<dbReference type="GO" id="GO:0006072">
    <property type="term" value="P:glycerol-3-phosphate metabolic process"/>
    <property type="evidence" value="ECO:0007669"/>
    <property type="project" value="InterPro"/>
</dbReference>
<dbReference type="AlphaFoldDB" id="Q0CCT4"/>
<proteinExistence type="inferred from homology"/>
<evidence type="ECO:0000256" key="4">
    <source>
        <dbReference type="ARBA" id="ARBA00013029"/>
    </source>
</evidence>
<dbReference type="eggNOG" id="KOG0042">
    <property type="taxonomic scope" value="Eukaryota"/>
</dbReference>
<comment type="similarity">
    <text evidence="3">Belongs to the FAD-dependent glycerol-3-phosphate dehydrogenase family.</text>
</comment>
<evidence type="ECO:0000256" key="11">
    <source>
        <dbReference type="ARBA" id="ARBA00023002"/>
    </source>
</evidence>
<evidence type="ECO:0000256" key="14">
    <source>
        <dbReference type="SAM" id="Phobius"/>
    </source>
</evidence>
<dbReference type="Pfam" id="PF16901">
    <property type="entry name" value="DAO_C"/>
    <property type="match status" value="1"/>
</dbReference>
<dbReference type="PANTHER" id="PTHR11985">
    <property type="entry name" value="GLYCEROL-3-PHOSPHATE DEHYDROGENASE"/>
    <property type="match status" value="1"/>
</dbReference>
<evidence type="ECO:0000256" key="1">
    <source>
        <dbReference type="ARBA" id="ARBA00001974"/>
    </source>
</evidence>